<sequence length="405" mass="46048">MVKEIKEGQQTYTANLKQNSNNSYVKPIRHCGICSCDSHYKDECPQLQEDNMVAATQDFFEPTANPPYNKQYRNKGWRDNQPIHGNPPPQPQNNQNVRYQPPHNRQQPYPSNNPPLSIEEAMQIYHKGNQEIKEIQRRIAEQISKLYEMIQDTTSSPVQVSPPAANTLPAQPSQNLKSGINALQHEKKKKGRHVGDGERRSYSLYDLLEQLADSDDEESDVEFKSGYSDESGDDRVGGEEENEEDSDEDDDESEEEEENGDWLYDLLVELYEAQEREKESGNSQSEEESDVEDEIKEVETNDEANKTFFIATLFNNKRVKEEIPAKCEDRGPCLVTCKIKHAVVRECLCDPGACSSVMPYELYKFLGLGPLKKTEEIFTNADASVVSVVGIMIRSDLGKCTESYK</sequence>
<proteinExistence type="predicted"/>
<feature type="region of interest" description="Disordered" evidence="1">
    <location>
        <begin position="60"/>
        <end position="116"/>
    </location>
</feature>
<feature type="compositionally biased region" description="Acidic residues" evidence="1">
    <location>
        <begin position="285"/>
        <end position="296"/>
    </location>
</feature>
<evidence type="ECO:0000313" key="3">
    <source>
        <dbReference type="Proteomes" id="UP001341840"/>
    </source>
</evidence>
<reference evidence="2 3" key="1">
    <citation type="journal article" date="2023" name="Plants (Basel)">
        <title>Bridging the Gap: Combining Genomics and Transcriptomics Approaches to Understand Stylosanthes scabra, an Orphan Legume from the Brazilian Caatinga.</title>
        <authorList>
            <person name="Ferreira-Neto J.R.C."/>
            <person name="da Silva M.D."/>
            <person name="Binneck E."/>
            <person name="de Melo N.F."/>
            <person name="da Silva R.H."/>
            <person name="de Melo A.L.T.M."/>
            <person name="Pandolfi V."/>
            <person name="Bustamante F.O."/>
            <person name="Brasileiro-Vidal A.C."/>
            <person name="Benko-Iseppon A.M."/>
        </authorList>
    </citation>
    <scope>NUCLEOTIDE SEQUENCE [LARGE SCALE GENOMIC DNA]</scope>
    <source>
        <tissue evidence="2">Leaves</tissue>
    </source>
</reference>
<gene>
    <name evidence="2" type="ORF">PIB30_096687</name>
</gene>
<evidence type="ECO:0000313" key="2">
    <source>
        <dbReference type="EMBL" id="MED6165135.1"/>
    </source>
</evidence>
<dbReference type="InterPro" id="IPR021109">
    <property type="entry name" value="Peptidase_aspartic_dom_sf"/>
</dbReference>
<evidence type="ECO:0000256" key="1">
    <source>
        <dbReference type="SAM" id="MobiDB-lite"/>
    </source>
</evidence>
<comment type="caution">
    <text evidence="2">The sequence shown here is derived from an EMBL/GenBank/DDBJ whole genome shotgun (WGS) entry which is preliminary data.</text>
</comment>
<organism evidence="2 3">
    <name type="scientific">Stylosanthes scabra</name>
    <dbReference type="NCBI Taxonomy" id="79078"/>
    <lineage>
        <taxon>Eukaryota</taxon>
        <taxon>Viridiplantae</taxon>
        <taxon>Streptophyta</taxon>
        <taxon>Embryophyta</taxon>
        <taxon>Tracheophyta</taxon>
        <taxon>Spermatophyta</taxon>
        <taxon>Magnoliopsida</taxon>
        <taxon>eudicotyledons</taxon>
        <taxon>Gunneridae</taxon>
        <taxon>Pentapetalae</taxon>
        <taxon>rosids</taxon>
        <taxon>fabids</taxon>
        <taxon>Fabales</taxon>
        <taxon>Fabaceae</taxon>
        <taxon>Papilionoideae</taxon>
        <taxon>50 kb inversion clade</taxon>
        <taxon>dalbergioids sensu lato</taxon>
        <taxon>Dalbergieae</taxon>
        <taxon>Pterocarpus clade</taxon>
        <taxon>Stylosanthes</taxon>
    </lineage>
</organism>
<accession>A0ABU6UUY2</accession>
<dbReference type="Gene3D" id="2.40.70.10">
    <property type="entry name" value="Acid Proteases"/>
    <property type="match status" value="1"/>
</dbReference>
<feature type="compositionally biased region" description="Low complexity" evidence="1">
    <location>
        <begin position="92"/>
        <end position="102"/>
    </location>
</feature>
<dbReference type="PANTHER" id="PTHR33067">
    <property type="entry name" value="RNA-DIRECTED DNA POLYMERASE-RELATED"/>
    <property type="match status" value="1"/>
</dbReference>
<keyword evidence="3" id="KW-1185">Reference proteome</keyword>
<feature type="region of interest" description="Disordered" evidence="1">
    <location>
        <begin position="211"/>
        <end position="261"/>
    </location>
</feature>
<dbReference type="PANTHER" id="PTHR33067:SF9">
    <property type="entry name" value="RNA-DIRECTED DNA POLYMERASE"/>
    <property type="match status" value="1"/>
</dbReference>
<feature type="region of interest" description="Disordered" evidence="1">
    <location>
        <begin position="274"/>
        <end position="299"/>
    </location>
</feature>
<feature type="region of interest" description="Disordered" evidence="1">
    <location>
        <begin position="154"/>
        <end position="175"/>
    </location>
</feature>
<protein>
    <submittedName>
        <fullName evidence="2">Uncharacterized protein</fullName>
    </submittedName>
</protein>
<dbReference type="EMBL" id="JASCZI010123143">
    <property type="protein sequence ID" value="MED6165135.1"/>
    <property type="molecule type" value="Genomic_DNA"/>
</dbReference>
<dbReference type="Proteomes" id="UP001341840">
    <property type="component" value="Unassembled WGS sequence"/>
</dbReference>
<name>A0ABU6UUY2_9FABA</name>
<feature type="compositionally biased region" description="Acidic residues" evidence="1">
    <location>
        <begin position="239"/>
        <end position="260"/>
    </location>
</feature>